<evidence type="ECO:0000313" key="4">
    <source>
        <dbReference type="EMBL" id="GGD69569.1"/>
    </source>
</evidence>
<dbReference type="EMBL" id="BMCM01000001">
    <property type="protein sequence ID" value="GGD69569.1"/>
    <property type="molecule type" value="Genomic_DNA"/>
</dbReference>
<feature type="region of interest" description="Disordered" evidence="2">
    <location>
        <begin position="488"/>
        <end position="507"/>
    </location>
</feature>
<dbReference type="InterPro" id="IPR016161">
    <property type="entry name" value="Ald_DH/histidinol_DH"/>
</dbReference>
<reference evidence="5" key="1">
    <citation type="journal article" date="2019" name="Int. J. Syst. Evol. Microbiol.">
        <title>The Global Catalogue of Microorganisms (GCM) 10K type strain sequencing project: providing services to taxonomists for standard genome sequencing and annotation.</title>
        <authorList>
            <consortium name="The Broad Institute Genomics Platform"/>
            <consortium name="The Broad Institute Genome Sequencing Center for Infectious Disease"/>
            <person name="Wu L."/>
            <person name="Ma J."/>
        </authorList>
    </citation>
    <scope>NUCLEOTIDE SEQUENCE [LARGE SCALE GENOMIC DNA]</scope>
    <source>
        <strain evidence="5">CCM 7640</strain>
    </source>
</reference>
<dbReference type="PANTHER" id="PTHR43353">
    <property type="entry name" value="SUCCINATE-SEMIALDEHYDE DEHYDROGENASE, MITOCHONDRIAL"/>
    <property type="match status" value="1"/>
</dbReference>
<name>A0ABQ1RIN6_9MICO</name>
<accession>A0ABQ1RIN6</accession>
<comment type="caution">
    <text evidence="4">The sequence shown here is derived from an EMBL/GenBank/DDBJ whole genome shotgun (WGS) entry which is preliminary data.</text>
</comment>
<sequence>MTGVSSATDARLHEVVTASRWLAATSLAERATILREIAVDLDERAAEIVAVAAEESLLPIDRLRGEQTRTVNQLRLYADVIEEGSWLDASITHAKPDASPPVQDHRRANVPLGPVIVFAASNFPLAFGIVGTDTASALAAGCAVVAKGHPGHPRLAVLLAGIVQASLARQRVPDAAFTLLDADEAVAVLGDARITAGSFTGSIGGGTALKRIAESREVPIPFYAEMGSVNPVIVTAAAWRNRRTEILSGLVDSMTVSNGQLCTSPGVLFVPDVALSPEELAGFTRDTSAGSLLTDSIADGFRAGVCGLSETAGVEAAGALVVVEGRSAQPVLWVTDASIVEASPDALEERFGPSSVVVRYDSQSQVLRVLAGMDGQLTASIFAEPEEEIGPLVQVLASKAGRVLLNAWPTGVAVSWSMHHGGPWPASSSAQFGSVGAEAIDRFTRAVTYQNFADDLLPLPLREDNPLRIPRRIDGVVTLVEEPVCRSTMPRSETSGFASEMGSPLSR</sequence>
<protein>
    <submittedName>
        <fullName evidence="4">Aldehyde dehydrogenase</fullName>
    </submittedName>
</protein>
<dbReference type="SUPFAM" id="SSF53720">
    <property type="entry name" value="ALDH-like"/>
    <property type="match status" value="1"/>
</dbReference>
<organism evidence="4 5">
    <name type="scientific">Microbacterium murale</name>
    <dbReference type="NCBI Taxonomy" id="1081040"/>
    <lineage>
        <taxon>Bacteria</taxon>
        <taxon>Bacillati</taxon>
        <taxon>Actinomycetota</taxon>
        <taxon>Actinomycetes</taxon>
        <taxon>Micrococcales</taxon>
        <taxon>Microbacteriaceae</taxon>
        <taxon>Microbacterium</taxon>
    </lineage>
</organism>
<dbReference type="Gene3D" id="3.40.309.10">
    <property type="entry name" value="Aldehyde Dehydrogenase, Chain A, domain 2"/>
    <property type="match status" value="1"/>
</dbReference>
<dbReference type="InterPro" id="IPR016163">
    <property type="entry name" value="Ald_DH_C"/>
</dbReference>
<keyword evidence="1" id="KW-0560">Oxidoreductase</keyword>
<dbReference type="Pfam" id="PF00171">
    <property type="entry name" value="Aldedh"/>
    <property type="match status" value="1"/>
</dbReference>
<evidence type="ECO:0000256" key="1">
    <source>
        <dbReference type="ARBA" id="ARBA00023002"/>
    </source>
</evidence>
<feature type="domain" description="Aldehyde dehydrogenase" evidence="3">
    <location>
        <begin position="18"/>
        <end position="444"/>
    </location>
</feature>
<dbReference type="Gene3D" id="3.40.605.10">
    <property type="entry name" value="Aldehyde Dehydrogenase, Chain A, domain 1"/>
    <property type="match status" value="1"/>
</dbReference>
<dbReference type="Proteomes" id="UP000629365">
    <property type="component" value="Unassembled WGS sequence"/>
</dbReference>
<dbReference type="RefSeq" id="WP_188435507.1">
    <property type="nucleotide sequence ID" value="NZ_BMCM01000001.1"/>
</dbReference>
<dbReference type="InterPro" id="IPR015590">
    <property type="entry name" value="Aldehyde_DH_dom"/>
</dbReference>
<evidence type="ECO:0000313" key="5">
    <source>
        <dbReference type="Proteomes" id="UP000629365"/>
    </source>
</evidence>
<evidence type="ECO:0000256" key="2">
    <source>
        <dbReference type="SAM" id="MobiDB-lite"/>
    </source>
</evidence>
<dbReference type="InterPro" id="IPR050740">
    <property type="entry name" value="Aldehyde_DH_Superfamily"/>
</dbReference>
<evidence type="ECO:0000259" key="3">
    <source>
        <dbReference type="Pfam" id="PF00171"/>
    </source>
</evidence>
<keyword evidence="5" id="KW-1185">Reference proteome</keyword>
<proteinExistence type="predicted"/>
<dbReference type="PANTHER" id="PTHR43353:SF3">
    <property type="entry name" value="ALDEHYDE DEHYDROGENASE-RELATED"/>
    <property type="match status" value="1"/>
</dbReference>
<gene>
    <name evidence="4" type="ORF">GCM10007269_10880</name>
</gene>
<dbReference type="InterPro" id="IPR016162">
    <property type="entry name" value="Ald_DH_N"/>
</dbReference>